<gene>
    <name evidence="2" type="ORF">L9F63_022588</name>
</gene>
<feature type="non-terminal residue" evidence="2">
    <location>
        <position position="205"/>
    </location>
</feature>
<reference evidence="2" key="2">
    <citation type="submission" date="2023-05" db="EMBL/GenBank/DDBJ databases">
        <authorList>
            <person name="Fouks B."/>
        </authorList>
    </citation>
    <scope>NUCLEOTIDE SEQUENCE</scope>
    <source>
        <strain evidence="2">Stay&amp;Tobe</strain>
        <tissue evidence="2">Testes</tissue>
    </source>
</reference>
<dbReference type="PANTHER" id="PTHR10174:SF224">
    <property type="entry name" value="RETINOL-BINDING PROTEIN PINTA"/>
    <property type="match status" value="1"/>
</dbReference>
<dbReference type="InterPro" id="IPR001251">
    <property type="entry name" value="CRAL-TRIO_dom"/>
</dbReference>
<feature type="domain" description="CRAL-TRIO" evidence="1">
    <location>
        <begin position="1"/>
        <end position="152"/>
    </location>
</feature>
<dbReference type="Gene3D" id="1.20.5.1200">
    <property type="entry name" value="Alpha-tocopherol transfer"/>
    <property type="match status" value="1"/>
</dbReference>
<accession>A0AAD7ZMH4</accession>
<protein>
    <recommendedName>
        <fullName evidence="1">CRAL-TRIO domain-containing protein</fullName>
    </recommendedName>
</protein>
<dbReference type="Proteomes" id="UP001233999">
    <property type="component" value="Unassembled WGS sequence"/>
</dbReference>
<comment type="caution">
    <text evidence="2">The sequence shown here is derived from an EMBL/GenBank/DDBJ whole genome shotgun (WGS) entry which is preliminary data.</text>
</comment>
<evidence type="ECO:0000259" key="1">
    <source>
        <dbReference type="PROSITE" id="PS50191"/>
    </source>
</evidence>
<dbReference type="PROSITE" id="PS50191">
    <property type="entry name" value="CRAL_TRIO"/>
    <property type="match status" value="1"/>
</dbReference>
<dbReference type="SUPFAM" id="SSF52087">
    <property type="entry name" value="CRAL/TRIO domain"/>
    <property type="match status" value="1"/>
</dbReference>
<dbReference type="GO" id="GO:0016020">
    <property type="term" value="C:membrane"/>
    <property type="evidence" value="ECO:0007669"/>
    <property type="project" value="TreeGrafter"/>
</dbReference>
<dbReference type="EMBL" id="JASPKZ010007680">
    <property type="protein sequence ID" value="KAJ9583066.1"/>
    <property type="molecule type" value="Genomic_DNA"/>
</dbReference>
<dbReference type="InterPro" id="IPR036865">
    <property type="entry name" value="CRAL-TRIO_dom_sf"/>
</dbReference>
<name>A0AAD7ZMH4_DIPPU</name>
<reference evidence="2" key="1">
    <citation type="journal article" date="2023" name="IScience">
        <title>Live-bearing cockroach genome reveals convergent evolutionary mechanisms linked to viviparity in insects and beyond.</title>
        <authorList>
            <person name="Fouks B."/>
            <person name="Harrison M.C."/>
            <person name="Mikhailova A.A."/>
            <person name="Marchal E."/>
            <person name="English S."/>
            <person name="Carruthers M."/>
            <person name="Jennings E.C."/>
            <person name="Chiamaka E.L."/>
            <person name="Frigard R.A."/>
            <person name="Pippel M."/>
            <person name="Attardo G.M."/>
            <person name="Benoit J.B."/>
            <person name="Bornberg-Bauer E."/>
            <person name="Tobe S.S."/>
        </authorList>
    </citation>
    <scope>NUCLEOTIDE SEQUENCE</scope>
    <source>
        <strain evidence="2">Stay&amp;Tobe</strain>
    </source>
</reference>
<proteinExistence type="predicted"/>
<organism evidence="2 3">
    <name type="scientific">Diploptera punctata</name>
    <name type="common">Pacific beetle cockroach</name>
    <dbReference type="NCBI Taxonomy" id="6984"/>
    <lineage>
        <taxon>Eukaryota</taxon>
        <taxon>Metazoa</taxon>
        <taxon>Ecdysozoa</taxon>
        <taxon>Arthropoda</taxon>
        <taxon>Hexapoda</taxon>
        <taxon>Insecta</taxon>
        <taxon>Pterygota</taxon>
        <taxon>Neoptera</taxon>
        <taxon>Polyneoptera</taxon>
        <taxon>Dictyoptera</taxon>
        <taxon>Blattodea</taxon>
        <taxon>Blaberoidea</taxon>
        <taxon>Blaberidae</taxon>
        <taxon>Diplopterinae</taxon>
        <taxon>Diploptera</taxon>
    </lineage>
</organism>
<evidence type="ECO:0000313" key="3">
    <source>
        <dbReference type="Proteomes" id="UP001233999"/>
    </source>
</evidence>
<dbReference type="PANTHER" id="PTHR10174">
    <property type="entry name" value="ALPHA-TOCOPHEROL TRANSFER PROTEIN-RELATED"/>
    <property type="match status" value="1"/>
</dbReference>
<dbReference type="Gene3D" id="3.40.525.10">
    <property type="entry name" value="CRAL-TRIO lipid binding domain"/>
    <property type="match status" value="1"/>
</dbReference>
<dbReference type="GO" id="GO:1902936">
    <property type="term" value="F:phosphatidylinositol bisphosphate binding"/>
    <property type="evidence" value="ECO:0007669"/>
    <property type="project" value="TreeGrafter"/>
</dbReference>
<dbReference type="Pfam" id="PF00650">
    <property type="entry name" value="CRAL_TRIO"/>
    <property type="match status" value="1"/>
</dbReference>
<keyword evidence="3" id="KW-1185">Reference proteome</keyword>
<sequence length="205" mass="23909">HILPLPELTPEGDRVNIISFRDSDPTKLSCEHYCMMLLMGLQIRLKEDYNLSEIYIIDYTKFSLGHVCKYSFPTLKKMEICSMQGFKLRIKAVLLFEIPAVVEFLLTWCKSIFKSKIMSRFHYLHGDLNKLHKQVPKRILPEEYGGEAGKHEVLSGAWIQKLESYNQWFSEHEKLKSDESKRHGGKFNTGDLFGFEGAFRKLELD</sequence>
<evidence type="ECO:0000313" key="2">
    <source>
        <dbReference type="EMBL" id="KAJ9583066.1"/>
    </source>
</evidence>
<dbReference type="AlphaFoldDB" id="A0AAD7ZMH4"/>
<dbReference type="CDD" id="cd00170">
    <property type="entry name" value="SEC14"/>
    <property type="match status" value="1"/>
</dbReference>